<dbReference type="InterPro" id="IPR050109">
    <property type="entry name" value="HTH-type_TetR-like_transc_reg"/>
</dbReference>
<dbReference type="Proteomes" id="UP000533598">
    <property type="component" value="Unassembled WGS sequence"/>
</dbReference>
<dbReference type="PROSITE" id="PS01081">
    <property type="entry name" value="HTH_TETR_1"/>
    <property type="match status" value="1"/>
</dbReference>
<name>A0A7W7CAT0_9PSEU</name>
<reference evidence="7 8" key="1">
    <citation type="submission" date="2020-08" db="EMBL/GenBank/DDBJ databases">
        <title>Sequencing the genomes of 1000 actinobacteria strains.</title>
        <authorList>
            <person name="Klenk H.-P."/>
        </authorList>
    </citation>
    <scope>NUCLEOTIDE SEQUENCE [LARGE SCALE GENOMIC DNA]</scope>
    <source>
        <strain evidence="7 8">DSM 44230</strain>
    </source>
</reference>
<feature type="domain" description="HTH tetR-type" evidence="6">
    <location>
        <begin position="19"/>
        <end position="79"/>
    </location>
</feature>
<dbReference type="GO" id="GO:0046677">
    <property type="term" value="P:response to antibiotic"/>
    <property type="evidence" value="ECO:0007669"/>
    <property type="project" value="InterPro"/>
</dbReference>
<dbReference type="InterPro" id="IPR001647">
    <property type="entry name" value="HTH_TetR"/>
</dbReference>
<dbReference type="InterPro" id="IPR036271">
    <property type="entry name" value="Tet_transcr_reg_TetR-rel_C_sf"/>
</dbReference>
<evidence type="ECO:0000256" key="5">
    <source>
        <dbReference type="PROSITE-ProRule" id="PRU00335"/>
    </source>
</evidence>
<evidence type="ECO:0000313" key="8">
    <source>
        <dbReference type="Proteomes" id="UP000533598"/>
    </source>
</evidence>
<dbReference type="PANTHER" id="PTHR30055:SF151">
    <property type="entry name" value="TRANSCRIPTIONAL REGULATORY PROTEIN"/>
    <property type="match status" value="1"/>
</dbReference>
<dbReference type="InterPro" id="IPR023772">
    <property type="entry name" value="DNA-bd_HTH_TetR-type_CS"/>
</dbReference>
<evidence type="ECO:0000256" key="2">
    <source>
        <dbReference type="ARBA" id="ARBA00023015"/>
    </source>
</evidence>
<dbReference type="GO" id="GO:0000976">
    <property type="term" value="F:transcription cis-regulatory region binding"/>
    <property type="evidence" value="ECO:0007669"/>
    <property type="project" value="TreeGrafter"/>
</dbReference>
<dbReference type="InterPro" id="IPR009057">
    <property type="entry name" value="Homeodomain-like_sf"/>
</dbReference>
<evidence type="ECO:0000313" key="7">
    <source>
        <dbReference type="EMBL" id="MBB4677725.1"/>
    </source>
</evidence>
<feature type="DNA-binding region" description="H-T-H motif" evidence="5">
    <location>
        <begin position="42"/>
        <end position="61"/>
    </location>
</feature>
<dbReference type="EMBL" id="JACHMH010000001">
    <property type="protein sequence ID" value="MBB4677725.1"/>
    <property type="molecule type" value="Genomic_DNA"/>
</dbReference>
<keyword evidence="1" id="KW-0678">Repressor</keyword>
<dbReference type="InterPro" id="IPR003012">
    <property type="entry name" value="Tet_transcr_reg_TetR"/>
</dbReference>
<dbReference type="Pfam" id="PF02909">
    <property type="entry name" value="TetR_C_1"/>
    <property type="match status" value="1"/>
</dbReference>
<dbReference type="Gene3D" id="1.10.10.60">
    <property type="entry name" value="Homeodomain-like"/>
    <property type="match status" value="1"/>
</dbReference>
<dbReference type="GO" id="GO:0003700">
    <property type="term" value="F:DNA-binding transcription factor activity"/>
    <property type="evidence" value="ECO:0007669"/>
    <property type="project" value="TreeGrafter"/>
</dbReference>
<dbReference type="PRINTS" id="PR00400">
    <property type="entry name" value="TETREPRESSOR"/>
</dbReference>
<dbReference type="PANTHER" id="PTHR30055">
    <property type="entry name" value="HTH-TYPE TRANSCRIPTIONAL REGULATOR RUTR"/>
    <property type="match status" value="1"/>
</dbReference>
<keyword evidence="8" id="KW-1185">Reference proteome</keyword>
<comment type="caution">
    <text evidence="7">The sequence shown here is derived from an EMBL/GenBank/DDBJ whole genome shotgun (WGS) entry which is preliminary data.</text>
</comment>
<evidence type="ECO:0000256" key="4">
    <source>
        <dbReference type="ARBA" id="ARBA00023163"/>
    </source>
</evidence>
<accession>A0A7W7CAT0</accession>
<dbReference type="SUPFAM" id="SSF46689">
    <property type="entry name" value="Homeodomain-like"/>
    <property type="match status" value="1"/>
</dbReference>
<evidence type="ECO:0000256" key="1">
    <source>
        <dbReference type="ARBA" id="ARBA00022491"/>
    </source>
</evidence>
<organism evidence="7 8">
    <name type="scientific">Crossiella cryophila</name>
    <dbReference type="NCBI Taxonomy" id="43355"/>
    <lineage>
        <taxon>Bacteria</taxon>
        <taxon>Bacillati</taxon>
        <taxon>Actinomycetota</taxon>
        <taxon>Actinomycetes</taxon>
        <taxon>Pseudonocardiales</taxon>
        <taxon>Pseudonocardiaceae</taxon>
        <taxon>Crossiella</taxon>
    </lineage>
</organism>
<sequence length="223" mass="24046">MTGPSNTAPARKPRGRPPRIDQERAVATALAVLDAEGLDALTMRRLAAALDVQVGTLYGYFADKPALLTAMAERMLHGCAEPWPTGPDWQAQVTELARRMRLALLRHRDGARVYAGTRTTGPNTLGFADTFVGVLTAAGFTAEDAVRASFTVIRFVIGHTLEEQAGDDRLAADVESLHRALATEDYPRLTAAAHMITSADFEGYFEFGVRALVAGLGELPRNP</sequence>
<protein>
    <submittedName>
        <fullName evidence="7">TetR/AcrR family tetracycline transcriptional repressor</fullName>
    </submittedName>
</protein>
<dbReference type="PROSITE" id="PS50977">
    <property type="entry name" value="HTH_TETR_2"/>
    <property type="match status" value="1"/>
</dbReference>
<dbReference type="AlphaFoldDB" id="A0A7W7CAT0"/>
<keyword evidence="3 5" id="KW-0238">DNA-binding</keyword>
<dbReference type="GO" id="GO:0045892">
    <property type="term" value="P:negative regulation of DNA-templated transcription"/>
    <property type="evidence" value="ECO:0007669"/>
    <property type="project" value="InterPro"/>
</dbReference>
<dbReference type="RefSeq" id="WP_185003638.1">
    <property type="nucleotide sequence ID" value="NZ_BAAAUI010000083.1"/>
</dbReference>
<dbReference type="Pfam" id="PF00440">
    <property type="entry name" value="TetR_N"/>
    <property type="match status" value="1"/>
</dbReference>
<dbReference type="InterPro" id="IPR004111">
    <property type="entry name" value="Repressor_TetR_C"/>
</dbReference>
<proteinExistence type="predicted"/>
<keyword evidence="2" id="KW-0805">Transcription regulation</keyword>
<gene>
    <name evidence="7" type="ORF">HNR67_003843</name>
</gene>
<dbReference type="SUPFAM" id="SSF48498">
    <property type="entry name" value="Tetracyclin repressor-like, C-terminal domain"/>
    <property type="match status" value="1"/>
</dbReference>
<keyword evidence="4" id="KW-0804">Transcription</keyword>
<evidence type="ECO:0000256" key="3">
    <source>
        <dbReference type="ARBA" id="ARBA00023125"/>
    </source>
</evidence>
<dbReference type="Gene3D" id="1.10.357.10">
    <property type="entry name" value="Tetracycline Repressor, domain 2"/>
    <property type="match status" value="1"/>
</dbReference>
<evidence type="ECO:0000259" key="6">
    <source>
        <dbReference type="PROSITE" id="PS50977"/>
    </source>
</evidence>